<protein>
    <submittedName>
        <fullName evidence="2">Uncharacterized protein</fullName>
    </submittedName>
</protein>
<keyword evidence="3" id="KW-1185">Reference proteome</keyword>
<evidence type="ECO:0000313" key="2">
    <source>
        <dbReference type="EMBL" id="NHZ89478.1"/>
    </source>
</evidence>
<dbReference type="SUPFAM" id="SSF50242">
    <property type="entry name" value="TIMP-like"/>
    <property type="match status" value="1"/>
</dbReference>
<dbReference type="EMBL" id="WHJH01000009">
    <property type="protein sequence ID" value="NHZ89478.1"/>
    <property type="molecule type" value="Genomic_DNA"/>
</dbReference>
<evidence type="ECO:0000313" key="3">
    <source>
        <dbReference type="Proteomes" id="UP000609726"/>
    </source>
</evidence>
<comment type="caution">
    <text evidence="2">The sequence shown here is derived from an EMBL/GenBank/DDBJ whole genome shotgun (WGS) entry which is preliminary data.</text>
</comment>
<reference evidence="2 3" key="1">
    <citation type="submission" date="2019-10" db="EMBL/GenBank/DDBJ databases">
        <title>Taxonomy of Antarctic Massilia spp.: description of Massilia rubra sp. nov., Massilia aquatica sp. nov., Massilia mucilaginosa sp. nov., Massilia frigida sp. nov. isolated from streams, lakes and regoliths.</title>
        <authorList>
            <person name="Holochova P."/>
            <person name="Sedlacek I."/>
            <person name="Kralova S."/>
            <person name="Maslanova I."/>
            <person name="Busse H.-J."/>
            <person name="Stankova E."/>
            <person name="Vrbovska V."/>
            <person name="Kovarovic V."/>
            <person name="Bartak M."/>
            <person name="Svec P."/>
            <person name="Pantucek R."/>
        </authorList>
    </citation>
    <scope>NUCLEOTIDE SEQUENCE [LARGE SCALE GENOMIC DNA]</scope>
    <source>
        <strain evidence="2 3">CCM 8733</strain>
    </source>
</reference>
<proteinExistence type="predicted"/>
<gene>
    <name evidence="2" type="ORF">F2P45_10695</name>
</gene>
<organism evidence="2 3">
    <name type="scientific">Massilia mucilaginosa</name>
    <dbReference type="NCBI Taxonomy" id="2609282"/>
    <lineage>
        <taxon>Bacteria</taxon>
        <taxon>Pseudomonadati</taxon>
        <taxon>Pseudomonadota</taxon>
        <taxon>Betaproteobacteria</taxon>
        <taxon>Burkholderiales</taxon>
        <taxon>Oxalobacteraceae</taxon>
        <taxon>Telluria group</taxon>
        <taxon>Massilia</taxon>
    </lineage>
</organism>
<dbReference type="PROSITE" id="PS51257">
    <property type="entry name" value="PROKAR_LIPOPROTEIN"/>
    <property type="match status" value="1"/>
</dbReference>
<feature type="signal peptide" evidence="1">
    <location>
        <begin position="1"/>
        <end position="20"/>
    </location>
</feature>
<evidence type="ECO:0000256" key="1">
    <source>
        <dbReference type="SAM" id="SignalP"/>
    </source>
</evidence>
<sequence length="176" mass="19493">MRIVLACLIASQFAAPGAMACQPLAAEFWAETPRRVKSNFDGAQFVVAATVIDVKMVHEAKPPYPDFKMKFERARFRVDRVFKGTLKAGDTFVIDSGISSCGRGVAPETVMVVGSGFKMARSQDYPKQWLIYHTSPPHLPNSPMQMPAFEIEDSPLSRPLERAAYDLTILEKLRGG</sequence>
<feature type="chain" id="PRO_5046796280" evidence="1">
    <location>
        <begin position="21"/>
        <end position="176"/>
    </location>
</feature>
<keyword evidence="1" id="KW-0732">Signal</keyword>
<dbReference type="Proteomes" id="UP000609726">
    <property type="component" value="Unassembled WGS sequence"/>
</dbReference>
<name>A0ABX0NRE9_9BURK</name>
<dbReference type="RefSeq" id="WP_166874032.1">
    <property type="nucleotide sequence ID" value="NZ_WHJH01000009.1"/>
</dbReference>
<dbReference type="InterPro" id="IPR008993">
    <property type="entry name" value="TIMP-like_OB-fold"/>
</dbReference>
<accession>A0ABX0NRE9</accession>